<sequence>MMVTISSSSADASHPDVLSPSILDPDLDPEDNIVLKPINVAESNDKMSAHPRFWCGLHENGGENTKDVYNYGVPSSDKHKTPMCQIAELARFHKLKHEYQLMDESGPAHKKLFTVQLVLTPTQIFSGSGASIKKAQQSAAAEALRATSLSKPPEKNAKKQKRNGDPSSPCVLLSHVCRRLKMIEPVYTMNSFYPPRAPAGMPPPPPPYHHPAVPQGMMAH</sequence>
<dbReference type="Pfam" id="PF00035">
    <property type="entry name" value="dsrm"/>
    <property type="match status" value="1"/>
</dbReference>
<accession>A0AAN4Z7Z9</accession>
<dbReference type="GO" id="GO:0098964">
    <property type="term" value="P:anterograde dendritic transport of messenger ribonucleoprotein complex"/>
    <property type="evidence" value="ECO:0007669"/>
    <property type="project" value="TreeGrafter"/>
</dbReference>
<dbReference type="SUPFAM" id="SSF54768">
    <property type="entry name" value="dsRNA-binding domain-like"/>
    <property type="match status" value="1"/>
</dbReference>
<evidence type="ECO:0000256" key="2">
    <source>
        <dbReference type="SAM" id="MobiDB-lite"/>
    </source>
</evidence>
<dbReference type="InterPro" id="IPR014720">
    <property type="entry name" value="dsRBD_dom"/>
</dbReference>
<dbReference type="GO" id="GO:0003729">
    <property type="term" value="F:mRNA binding"/>
    <property type="evidence" value="ECO:0007669"/>
    <property type="project" value="TreeGrafter"/>
</dbReference>
<dbReference type="PANTHER" id="PTHR46054">
    <property type="entry name" value="MATERNAL EFFECT PROTEIN STAUFEN"/>
    <property type="match status" value="1"/>
</dbReference>
<dbReference type="EMBL" id="BTRK01000001">
    <property type="protein sequence ID" value="GMR34136.1"/>
    <property type="molecule type" value="Genomic_DNA"/>
</dbReference>
<evidence type="ECO:0000259" key="3">
    <source>
        <dbReference type="PROSITE" id="PS50137"/>
    </source>
</evidence>
<reference evidence="5" key="1">
    <citation type="submission" date="2022-10" db="EMBL/GenBank/DDBJ databases">
        <title>Genome assembly of Pristionchus species.</title>
        <authorList>
            <person name="Yoshida K."/>
            <person name="Sommer R.J."/>
        </authorList>
    </citation>
    <scope>NUCLEOTIDE SEQUENCE [LARGE SCALE GENOMIC DNA]</scope>
    <source>
        <strain evidence="5">RS5460</strain>
    </source>
</reference>
<gene>
    <name evidence="4" type="ORF">PMAYCL1PPCAC_04331</name>
</gene>
<dbReference type="PANTHER" id="PTHR46054:SF3">
    <property type="entry name" value="MATERNAL EFFECT PROTEIN STAUFEN"/>
    <property type="match status" value="1"/>
</dbReference>
<organism evidence="4 5">
    <name type="scientific">Pristionchus mayeri</name>
    <dbReference type="NCBI Taxonomy" id="1317129"/>
    <lineage>
        <taxon>Eukaryota</taxon>
        <taxon>Metazoa</taxon>
        <taxon>Ecdysozoa</taxon>
        <taxon>Nematoda</taxon>
        <taxon>Chromadorea</taxon>
        <taxon>Rhabditida</taxon>
        <taxon>Rhabditina</taxon>
        <taxon>Diplogasteromorpha</taxon>
        <taxon>Diplogasteroidea</taxon>
        <taxon>Neodiplogasteridae</taxon>
        <taxon>Pristionchus</taxon>
    </lineage>
</organism>
<proteinExistence type="predicted"/>
<protein>
    <recommendedName>
        <fullName evidence="3">DRBM domain-containing protein</fullName>
    </recommendedName>
</protein>
<feature type="region of interest" description="Disordered" evidence="2">
    <location>
        <begin position="1"/>
        <end position="24"/>
    </location>
</feature>
<dbReference type="GO" id="GO:0032839">
    <property type="term" value="C:dendrite cytoplasm"/>
    <property type="evidence" value="ECO:0007669"/>
    <property type="project" value="GOC"/>
</dbReference>
<dbReference type="CDD" id="cd19857">
    <property type="entry name" value="DSRM_STAU_rpt1"/>
    <property type="match status" value="1"/>
</dbReference>
<dbReference type="GO" id="GO:0035418">
    <property type="term" value="P:protein localization to synapse"/>
    <property type="evidence" value="ECO:0007669"/>
    <property type="project" value="TreeGrafter"/>
</dbReference>
<dbReference type="GO" id="GO:0007281">
    <property type="term" value="P:germ cell development"/>
    <property type="evidence" value="ECO:0007669"/>
    <property type="project" value="TreeGrafter"/>
</dbReference>
<feature type="non-terminal residue" evidence="4">
    <location>
        <position position="220"/>
    </location>
</feature>
<feature type="compositionally biased region" description="Polar residues" evidence="2">
    <location>
        <begin position="1"/>
        <end position="11"/>
    </location>
</feature>
<dbReference type="Proteomes" id="UP001328107">
    <property type="component" value="Unassembled WGS sequence"/>
</dbReference>
<evidence type="ECO:0000313" key="4">
    <source>
        <dbReference type="EMBL" id="GMR34136.1"/>
    </source>
</evidence>
<comment type="caution">
    <text evidence="4">The sequence shown here is derived from an EMBL/GenBank/DDBJ whole genome shotgun (WGS) entry which is preliminary data.</text>
</comment>
<dbReference type="GO" id="GO:0043025">
    <property type="term" value="C:neuronal cell body"/>
    <property type="evidence" value="ECO:0007669"/>
    <property type="project" value="TreeGrafter"/>
</dbReference>
<feature type="region of interest" description="Disordered" evidence="2">
    <location>
        <begin position="143"/>
        <end position="170"/>
    </location>
</feature>
<dbReference type="GO" id="GO:0005886">
    <property type="term" value="C:plasma membrane"/>
    <property type="evidence" value="ECO:0007669"/>
    <property type="project" value="TreeGrafter"/>
</dbReference>
<name>A0AAN4Z7Z9_9BILA</name>
<evidence type="ECO:0000313" key="5">
    <source>
        <dbReference type="Proteomes" id="UP001328107"/>
    </source>
</evidence>
<dbReference type="AlphaFoldDB" id="A0AAN4Z7Z9"/>
<feature type="domain" description="DRBM" evidence="3">
    <location>
        <begin position="81"/>
        <end position="149"/>
    </location>
</feature>
<dbReference type="SMART" id="SM00358">
    <property type="entry name" value="DSRM"/>
    <property type="match status" value="1"/>
</dbReference>
<dbReference type="GO" id="GO:0008298">
    <property type="term" value="P:intracellular mRNA localization"/>
    <property type="evidence" value="ECO:0007669"/>
    <property type="project" value="TreeGrafter"/>
</dbReference>
<dbReference type="GO" id="GO:0010494">
    <property type="term" value="C:cytoplasmic stress granule"/>
    <property type="evidence" value="ECO:0007669"/>
    <property type="project" value="TreeGrafter"/>
</dbReference>
<dbReference type="Gene3D" id="3.30.160.20">
    <property type="match status" value="1"/>
</dbReference>
<dbReference type="PROSITE" id="PS50137">
    <property type="entry name" value="DS_RBD"/>
    <property type="match status" value="1"/>
</dbReference>
<evidence type="ECO:0000256" key="1">
    <source>
        <dbReference type="PROSITE-ProRule" id="PRU00266"/>
    </source>
</evidence>
<dbReference type="GO" id="GO:0003725">
    <property type="term" value="F:double-stranded RNA binding"/>
    <property type="evidence" value="ECO:0007669"/>
    <property type="project" value="TreeGrafter"/>
</dbReference>
<keyword evidence="5" id="KW-1185">Reference proteome</keyword>
<dbReference type="InterPro" id="IPR051740">
    <property type="entry name" value="DRBM-containing_protein"/>
</dbReference>
<keyword evidence="1" id="KW-0694">RNA-binding</keyword>